<comment type="caution">
    <text evidence="2">The sequence shown here is derived from an EMBL/GenBank/DDBJ whole genome shotgun (WGS) entry which is preliminary data.</text>
</comment>
<name>A0AAV2YUX6_9STRA</name>
<feature type="transmembrane region" description="Helical" evidence="1">
    <location>
        <begin position="85"/>
        <end position="106"/>
    </location>
</feature>
<reference evidence="2" key="2">
    <citation type="journal article" date="2023" name="Microbiol Resour">
        <title>Decontamination and Annotation of the Draft Genome Sequence of the Oomycete Lagenidium giganteum ARSEF 373.</title>
        <authorList>
            <person name="Morgan W.R."/>
            <person name="Tartar A."/>
        </authorList>
    </citation>
    <scope>NUCLEOTIDE SEQUENCE</scope>
    <source>
        <strain evidence="2">ARSEF 373</strain>
    </source>
</reference>
<dbReference type="EMBL" id="DAKRPA010000099">
    <property type="protein sequence ID" value="DAZ98705.1"/>
    <property type="molecule type" value="Genomic_DNA"/>
</dbReference>
<dbReference type="Proteomes" id="UP001146120">
    <property type="component" value="Unassembled WGS sequence"/>
</dbReference>
<reference evidence="2" key="1">
    <citation type="submission" date="2022-11" db="EMBL/GenBank/DDBJ databases">
        <authorList>
            <person name="Morgan W.R."/>
            <person name="Tartar A."/>
        </authorList>
    </citation>
    <scope>NUCLEOTIDE SEQUENCE</scope>
    <source>
        <strain evidence="2">ARSEF 373</strain>
    </source>
</reference>
<evidence type="ECO:0000313" key="2">
    <source>
        <dbReference type="EMBL" id="DAZ98705.1"/>
    </source>
</evidence>
<keyword evidence="1" id="KW-0472">Membrane</keyword>
<dbReference type="SUPFAM" id="SSF52058">
    <property type="entry name" value="L domain-like"/>
    <property type="match status" value="1"/>
</dbReference>
<protein>
    <submittedName>
        <fullName evidence="2">Uncharacterized protein</fullName>
    </submittedName>
</protein>
<keyword evidence="3" id="KW-1185">Reference proteome</keyword>
<evidence type="ECO:0000313" key="3">
    <source>
        <dbReference type="Proteomes" id="UP001146120"/>
    </source>
</evidence>
<dbReference type="AlphaFoldDB" id="A0AAV2YUX6"/>
<gene>
    <name evidence="2" type="ORF">N0F65_006737</name>
</gene>
<evidence type="ECO:0000256" key="1">
    <source>
        <dbReference type="SAM" id="Phobius"/>
    </source>
</evidence>
<organism evidence="2 3">
    <name type="scientific">Lagenidium giganteum</name>
    <dbReference type="NCBI Taxonomy" id="4803"/>
    <lineage>
        <taxon>Eukaryota</taxon>
        <taxon>Sar</taxon>
        <taxon>Stramenopiles</taxon>
        <taxon>Oomycota</taxon>
        <taxon>Peronosporomycetes</taxon>
        <taxon>Pythiales</taxon>
        <taxon>Pythiaceae</taxon>
    </lineage>
</organism>
<keyword evidence="1" id="KW-1133">Transmembrane helix</keyword>
<dbReference type="Gene3D" id="3.80.10.10">
    <property type="entry name" value="Ribonuclease Inhibitor"/>
    <property type="match status" value="1"/>
</dbReference>
<sequence>MQLVPLIIFTPYYKSYESHLFGFSAQLVYNDEWFVNMILENKQIFVCRGVDLLTKVVPHLTLLECLQVMKELIHKSRRKSRATKATHAMFIVFGMAVLVLHGLAIWSSSKLTSPSCVVPLRPWLTGNWCYCSVFKYNCFRAGTKTAMDADLELLHDNTLNVLIFEHCPALEMPAGIRRFQQLLGLEVYNTTIAAWTIDAAITRESHPDLAYLIMPFVNMSALPEGILQPLPASLTDIEIIHSNLSTLPNDVIEPWQGLEHLDTLSLIGNQLTAVSEFGQQDRHYVFLSLGYNPISTLPSAVSKPLRIAFLSLEHTAIALLPDWIKHPWSDTYQIYLQGTPYCATSAPDAVQDDAIATCVHADPRGDGRYPAAFTRQFRQL</sequence>
<proteinExistence type="predicted"/>
<dbReference type="InterPro" id="IPR032675">
    <property type="entry name" value="LRR_dom_sf"/>
</dbReference>
<accession>A0AAV2YUX6</accession>
<keyword evidence="1" id="KW-0812">Transmembrane</keyword>